<dbReference type="EMBL" id="JAPQKN010000006">
    <property type="protein sequence ID" value="KAJ5156894.1"/>
    <property type="molecule type" value="Genomic_DNA"/>
</dbReference>
<comment type="caution">
    <text evidence="1">The sequence shown here is derived from an EMBL/GenBank/DDBJ whole genome shotgun (WGS) entry which is preliminary data.</text>
</comment>
<reference evidence="1" key="2">
    <citation type="journal article" date="2023" name="IMA Fungus">
        <title>Comparative genomic study of the Penicillium genus elucidates a diverse pangenome and 15 lateral gene transfer events.</title>
        <authorList>
            <person name="Petersen C."/>
            <person name="Sorensen T."/>
            <person name="Nielsen M.R."/>
            <person name="Sondergaard T.E."/>
            <person name="Sorensen J.L."/>
            <person name="Fitzpatrick D.A."/>
            <person name="Frisvad J.C."/>
            <person name="Nielsen K.L."/>
        </authorList>
    </citation>
    <scope>NUCLEOTIDE SEQUENCE</scope>
    <source>
        <strain evidence="1">IBT 26290</strain>
    </source>
</reference>
<organism evidence="1 2">
    <name type="scientific">Penicillium canariense</name>
    <dbReference type="NCBI Taxonomy" id="189055"/>
    <lineage>
        <taxon>Eukaryota</taxon>
        <taxon>Fungi</taxon>
        <taxon>Dikarya</taxon>
        <taxon>Ascomycota</taxon>
        <taxon>Pezizomycotina</taxon>
        <taxon>Eurotiomycetes</taxon>
        <taxon>Eurotiomycetidae</taxon>
        <taxon>Eurotiales</taxon>
        <taxon>Aspergillaceae</taxon>
        <taxon>Penicillium</taxon>
    </lineage>
</organism>
<accession>A0A9W9HV02</accession>
<proteinExistence type="predicted"/>
<protein>
    <submittedName>
        <fullName evidence="1">Uncharacterized protein</fullName>
    </submittedName>
</protein>
<sequence>MTRDDVLANERPNFSVDPIKGNPPWRSATLTQVYDVIYRSGYVDGSDPNRLLPAAGGDYWAARSQVTATLPAIEAQYPKDSTQPKAYQQMRQLIDKTIAANKAAYLLRLKDFEKYRIGQGYLLQRLQARLGAGVTIKTQRLSTTINSEPAFNALDAEATRSANSGIAGFDAAFVDVCQAYRADDPNHWTALQSARVALEAAHCEIPGGGTLKKRSLGAF</sequence>
<keyword evidence="2" id="KW-1185">Reference proteome</keyword>
<dbReference type="GeneID" id="81429294"/>
<dbReference type="OrthoDB" id="4280033at2759"/>
<dbReference type="RefSeq" id="XP_056539883.1">
    <property type="nucleotide sequence ID" value="XM_056690118.1"/>
</dbReference>
<reference evidence="1" key="1">
    <citation type="submission" date="2022-11" db="EMBL/GenBank/DDBJ databases">
        <authorList>
            <person name="Petersen C."/>
        </authorList>
    </citation>
    <scope>NUCLEOTIDE SEQUENCE</scope>
    <source>
        <strain evidence="1">IBT 26290</strain>
    </source>
</reference>
<evidence type="ECO:0000313" key="1">
    <source>
        <dbReference type="EMBL" id="KAJ5156894.1"/>
    </source>
</evidence>
<dbReference type="Proteomes" id="UP001149163">
    <property type="component" value="Unassembled WGS sequence"/>
</dbReference>
<evidence type="ECO:0000313" key="2">
    <source>
        <dbReference type="Proteomes" id="UP001149163"/>
    </source>
</evidence>
<dbReference type="AlphaFoldDB" id="A0A9W9HV02"/>
<name>A0A9W9HV02_9EURO</name>
<gene>
    <name evidence="1" type="ORF">N7482_007994</name>
</gene>